<dbReference type="InterPro" id="IPR025202">
    <property type="entry name" value="PLD-like_dom"/>
</dbReference>
<dbReference type="EMBL" id="CP022188">
    <property type="protein sequence ID" value="AWI78855.1"/>
    <property type="molecule type" value="Genomic_DNA"/>
</dbReference>
<organism evidence="2 3">
    <name type="scientific">Parazoarcus communis</name>
    <dbReference type="NCBI Taxonomy" id="41977"/>
    <lineage>
        <taxon>Bacteria</taxon>
        <taxon>Pseudomonadati</taxon>
        <taxon>Pseudomonadota</taxon>
        <taxon>Betaproteobacteria</taxon>
        <taxon>Rhodocyclales</taxon>
        <taxon>Zoogloeaceae</taxon>
        <taxon>Parazoarcus</taxon>
    </lineage>
</organism>
<name>A0A2U8H2D5_9RHOO</name>
<evidence type="ECO:0000313" key="3">
    <source>
        <dbReference type="Proteomes" id="UP000244902"/>
    </source>
</evidence>
<dbReference type="GO" id="GO:0032049">
    <property type="term" value="P:cardiolipin biosynthetic process"/>
    <property type="evidence" value="ECO:0007669"/>
    <property type="project" value="UniProtKB-ARBA"/>
</dbReference>
<evidence type="ECO:0000259" key="1">
    <source>
        <dbReference type="PROSITE" id="PS50035"/>
    </source>
</evidence>
<dbReference type="OrthoDB" id="9762009at2"/>
<evidence type="ECO:0000313" key="2">
    <source>
        <dbReference type="EMBL" id="AWI78855.1"/>
    </source>
</evidence>
<dbReference type="NCBIfam" id="NF038319">
    <property type="entry name" value="DISARM_DrmC_I"/>
    <property type="match status" value="1"/>
</dbReference>
<dbReference type="InterPro" id="IPR001736">
    <property type="entry name" value="PLipase_D/transphosphatidylase"/>
</dbReference>
<dbReference type="Gene3D" id="3.30.870.10">
    <property type="entry name" value="Endonuclease Chain A"/>
    <property type="match status" value="1"/>
</dbReference>
<dbReference type="SUPFAM" id="SSF56024">
    <property type="entry name" value="Phospholipase D/nuclease"/>
    <property type="match status" value="1"/>
</dbReference>
<reference evidence="2 3" key="1">
    <citation type="submission" date="2017-06" db="EMBL/GenBank/DDBJ databases">
        <title>Azoarcus sp. TSNA42 complete genome sequence.</title>
        <authorList>
            <person name="Woo J.-H."/>
            <person name="Kim H.-S."/>
        </authorList>
    </citation>
    <scope>NUCLEOTIDE SEQUENCE [LARGE SCALE GENOMIC DNA]</scope>
    <source>
        <strain evidence="2 3">TSNA42</strain>
    </source>
</reference>
<feature type="domain" description="PLD phosphodiesterase" evidence="1">
    <location>
        <begin position="190"/>
        <end position="217"/>
    </location>
</feature>
<sequence length="253" mass="26851">MDELLDAIAALVSLVSPEKVQAIAARVRRTSASKAATALPSVVGTPLASTVVEQLAAAWQNTKVGSDELASMLIAASHVYAKAASEQSTELVWTGPTTPFVSARRTEQALLQVINSAEQSLFITSFVAYDVSTIVKALNAANDRGVTISMLLELFQDHGGSITFDAIGKMRTLVPAANLYAWRDKADPFSDGRVHAKVAVADGRMCFITSANLTGHAMEKNMEAGVLISGGRIAKLLDEHLRSLVDTKIVSVV</sequence>
<dbReference type="RefSeq" id="WP_108971787.1">
    <property type="nucleotide sequence ID" value="NZ_CP022188.1"/>
</dbReference>
<protein>
    <submittedName>
        <fullName evidence="2">Phospholipase</fullName>
    </submittedName>
</protein>
<dbReference type="PANTHER" id="PTHR21248">
    <property type="entry name" value="CARDIOLIPIN SYNTHASE"/>
    <property type="match status" value="1"/>
</dbReference>
<accession>A0A2U8H2D5</accession>
<dbReference type="PANTHER" id="PTHR21248:SF22">
    <property type="entry name" value="PHOSPHOLIPASE D"/>
    <property type="match status" value="1"/>
</dbReference>
<gene>
    <name evidence="2" type="ORF">CEW87_05475</name>
</gene>
<dbReference type="GO" id="GO:0030572">
    <property type="term" value="F:phosphatidyltransferase activity"/>
    <property type="evidence" value="ECO:0007669"/>
    <property type="project" value="UniProtKB-ARBA"/>
</dbReference>
<dbReference type="CDD" id="cd09132">
    <property type="entry name" value="PLDc_unchar4"/>
    <property type="match status" value="1"/>
</dbReference>
<dbReference type="Proteomes" id="UP000244902">
    <property type="component" value="Chromosome"/>
</dbReference>
<dbReference type="Pfam" id="PF13091">
    <property type="entry name" value="PLDc_2"/>
    <property type="match status" value="1"/>
</dbReference>
<dbReference type="InterPro" id="IPR047955">
    <property type="entry name" value="DrmC-like"/>
</dbReference>
<dbReference type="PROSITE" id="PS50035">
    <property type="entry name" value="PLD"/>
    <property type="match status" value="1"/>
</dbReference>
<dbReference type="AlphaFoldDB" id="A0A2U8H2D5"/>
<proteinExistence type="predicted"/>
<dbReference type="SMART" id="SM00155">
    <property type="entry name" value="PLDc"/>
    <property type="match status" value="1"/>
</dbReference>